<feature type="compositionally biased region" description="Basic and acidic residues" evidence="1">
    <location>
        <begin position="348"/>
        <end position="365"/>
    </location>
</feature>
<proteinExistence type="predicted"/>
<dbReference type="Proteomes" id="UP001283361">
    <property type="component" value="Unassembled WGS sequence"/>
</dbReference>
<feature type="compositionally biased region" description="Basic and acidic residues" evidence="1">
    <location>
        <begin position="180"/>
        <end position="193"/>
    </location>
</feature>
<evidence type="ECO:0000313" key="3">
    <source>
        <dbReference type="EMBL" id="KAK3764123.1"/>
    </source>
</evidence>
<accession>A0AAE0Z781</accession>
<feature type="compositionally biased region" description="Basic and acidic residues" evidence="1">
    <location>
        <begin position="152"/>
        <end position="171"/>
    </location>
</feature>
<keyword evidence="2" id="KW-0472">Membrane</keyword>
<evidence type="ECO:0000313" key="4">
    <source>
        <dbReference type="Proteomes" id="UP001283361"/>
    </source>
</evidence>
<gene>
    <name evidence="3" type="ORF">RRG08_039294</name>
</gene>
<keyword evidence="2" id="KW-0812">Transmembrane</keyword>
<dbReference type="AlphaFoldDB" id="A0AAE0Z781"/>
<evidence type="ECO:0000256" key="2">
    <source>
        <dbReference type="SAM" id="Phobius"/>
    </source>
</evidence>
<comment type="caution">
    <text evidence="3">The sequence shown here is derived from an EMBL/GenBank/DDBJ whole genome shotgun (WGS) entry which is preliminary data.</text>
</comment>
<protein>
    <submittedName>
        <fullName evidence="3">Uncharacterized protein</fullName>
    </submittedName>
</protein>
<sequence length="438" mass="49312">MEETKILLLRRLYYFFFHYTLCKDLLFGVLFTSKMVFSKASVWYENVVKPLRRLTSATTNGLFVSQRYSPRAHSPAKSRPSEELKAESSPIQECVFTGHSKHNSSHQEQQSWRDLLQNPLDVMLSDSCAPEHPVNMISRRFNKPFSTSVVDQARRSQPEKQTPRPYIERPSRRSPGTTMHEPRPTTRQKEFGSKKYRKLVHDKIIRKGPNFNIRRRNRLCMQSCAVDLKSSIDFSDYGKDKLLCYPLRNDEFATAIKPAAKKDAITLSVTKETNYAKEEFESCNDDGALEIDEKVSGALKSKTKGTHGSLCCAPVRAQRRDAANSLIASTSKTADTPCTTIAQKKGSPRSEYEKTKSKTTSHIEQRSSGAQRMFPSENGKKSAFATMRDSLQEAAQDFKCSLWKRAVTGGRPLPAPLSQGDFASCCAPAPCCTSAKLH</sequence>
<dbReference type="EMBL" id="JAWDGP010004468">
    <property type="protein sequence ID" value="KAK3764123.1"/>
    <property type="molecule type" value="Genomic_DNA"/>
</dbReference>
<organism evidence="3 4">
    <name type="scientific">Elysia crispata</name>
    <name type="common">lettuce slug</name>
    <dbReference type="NCBI Taxonomy" id="231223"/>
    <lineage>
        <taxon>Eukaryota</taxon>
        <taxon>Metazoa</taxon>
        <taxon>Spiralia</taxon>
        <taxon>Lophotrochozoa</taxon>
        <taxon>Mollusca</taxon>
        <taxon>Gastropoda</taxon>
        <taxon>Heterobranchia</taxon>
        <taxon>Euthyneura</taxon>
        <taxon>Panpulmonata</taxon>
        <taxon>Sacoglossa</taxon>
        <taxon>Placobranchoidea</taxon>
        <taxon>Plakobranchidae</taxon>
        <taxon>Elysia</taxon>
    </lineage>
</organism>
<keyword evidence="2" id="KW-1133">Transmembrane helix</keyword>
<feature type="region of interest" description="Disordered" evidence="1">
    <location>
        <begin position="342"/>
        <end position="381"/>
    </location>
</feature>
<keyword evidence="4" id="KW-1185">Reference proteome</keyword>
<name>A0AAE0Z781_9GAST</name>
<reference evidence="3" key="1">
    <citation type="journal article" date="2023" name="G3 (Bethesda)">
        <title>A reference genome for the long-term kleptoplast-retaining sea slug Elysia crispata morphotype clarki.</title>
        <authorList>
            <person name="Eastman K.E."/>
            <person name="Pendleton A.L."/>
            <person name="Shaikh M.A."/>
            <person name="Suttiyut T."/>
            <person name="Ogas R."/>
            <person name="Tomko P."/>
            <person name="Gavelis G."/>
            <person name="Widhalm J.R."/>
            <person name="Wisecaver J.H."/>
        </authorList>
    </citation>
    <scope>NUCLEOTIDE SEQUENCE</scope>
    <source>
        <strain evidence="3">ECLA1</strain>
    </source>
</reference>
<feature type="region of interest" description="Disordered" evidence="1">
    <location>
        <begin position="147"/>
        <end position="193"/>
    </location>
</feature>
<feature type="transmembrane region" description="Helical" evidence="2">
    <location>
        <begin position="12"/>
        <end position="31"/>
    </location>
</feature>
<evidence type="ECO:0000256" key="1">
    <source>
        <dbReference type="SAM" id="MobiDB-lite"/>
    </source>
</evidence>